<gene>
    <name evidence="3" type="ORF">HGG76_13355</name>
</gene>
<evidence type="ECO:0000313" key="4">
    <source>
        <dbReference type="Proteomes" id="UP000558475"/>
    </source>
</evidence>
<sequence length="162" mass="16646">MYGRARTGARFLAIAMLAPLAAACTTTVPTTTATPGKTDAPISAPTISMPRFTPTAYVDPALAQPCITAAANKYFLPEHAISAVNSRPGAAGGTDVDLKVDLRTAVCQLTAKGGVRAVIDTSPKSADQVAAEAAAAKADAAAATQPKRPRRRRTDSTIRANI</sequence>
<dbReference type="Proteomes" id="UP000558475">
    <property type="component" value="Unassembled WGS sequence"/>
</dbReference>
<feature type="signal peptide" evidence="2">
    <location>
        <begin position="1"/>
        <end position="23"/>
    </location>
</feature>
<evidence type="ECO:0008006" key="5">
    <source>
        <dbReference type="Google" id="ProtNLM"/>
    </source>
</evidence>
<proteinExistence type="predicted"/>
<keyword evidence="2" id="KW-0732">Signal</keyword>
<dbReference type="AlphaFoldDB" id="A0A7X6FTM1"/>
<reference evidence="3 4" key="1">
    <citation type="submission" date="2020-04" db="EMBL/GenBank/DDBJ databases">
        <title>Whole genome sequencing of clinical and environmental type strains of Ochrobactrum.</title>
        <authorList>
            <person name="Dharne M."/>
        </authorList>
    </citation>
    <scope>NUCLEOTIDE SEQUENCE [LARGE SCALE GENOMIC DNA]</scope>
    <source>
        <strain evidence="3 4">DSM 13340</strain>
    </source>
</reference>
<dbReference type="EMBL" id="JAAXZB010000001">
    <property type="protein sequence ID" value="NKW10138.1"/>
    <property type="molecule type" value="Genomic_DNA"/>
</dbReference>
<dbReference type="PROSITE" id="PS51257">
    <property type="entry name" value="PROKAR_LIPOPROTEIN"/>
    <property type="match status" value="1"/>
</dbReference>
<evidence type="ECO:0000256" key="2">
    <source>
        <dbReference type="SAM" id="SignalP"/>
    </source>
</evidence>
<feature type="compositionally biased region" description="Low complexity" evidence="1">
    <location>
        <begin position="136"/>
        <end position="146"/>
    </location>
</feature>
<organism evidence="3 4">
    <name type="scientific">Brucella tritici</name>
    <dbReference type="NCBI Taxonomy" id="94626"/>
    <lineage>
        <taxon>Bacteria</taxon>
        <taxon>Pseudomonadati</taxon>
        <taxon>Pseudomonadota</taxon>
        <taxon>Alphaproteobacteria</taxon>
        <taxon>Hyphomicrobiales</taxon>
        <taxon>Brucellaceae</taxon>
        <taxon>Brucella/Ochrobactrum group</taxon>
        <taxon>Brucella</taxon>
    </lineage>
</organism>
<protein>
    <recommendedName>
        <fullName evidence="5">Lipoprotein</fullName>
    </recommendedName>
</protein>
<accession>A0A7X6FTM1</accession>
<feature type="region of interest" description="Disordered" evidence="1">
    <location>
        <begin position="136"/>
        <end position="162"/>
    </location>
</feature>
<comment type="caution">
    <text evidence="3">The sequence shown here is derived from an EMBL/GenBank/DDBJ whole genome shotgun (WGS) entry which is preliminary data.</text>
</comment>
<evidence type="ECO:0000256" key="1">
    <source>
        <dbReference type="SAM" id="MobiDB-lite"/>
    </source>
</evidence>
<feature type="chain" id="PRO_5030630234" description="Lipoprotein" evidence="2">
    <location>
        <begin position="24"/>
        <end position="162"/>
    </location>
</feature>
<name>A0A7X6FTM1_9HYPH</name>
<evidence type="ECO:0000313" key="3">
    <source>
        <dbReference type="EMBL" id="NKW10138.1"/>
    </source>
</evidence>